<dbReference type="PROSITE" id="PS50893">
    <property type="entry name" value="ABC_TRANSPORTER_2"/>
    <property type="match status" value="1"/>
</dbReference>
<dbReference type="InterPro" id="IPR027417">
    <property type="entry name" value="P-loop_NTPase"/>
</dbReference>
<dbReference type="GO" id="GO:0016887">
    <property type="term" value="F:ATP hydrolysis activity"/>
    <property type="evidence" value="ECO:0007669"/>
    <property type="project" value="InterPro"/>
</dbReference>
<dbReference type="GO" id="GO:0140359">
    <property type="term" value="F:ABC-type transporter activity"/>
    <property type="evidence" value="ECO:0007669"/>
    <property type="project" value="InterPro"/>
</dbReference>
<feature type="transmembrane region" description="Helical" evidence="7">
    <location>
        <begin position="468"/>
        <end position="490"/>
    </location>
</feature>
<evidence type="ECO:0000256" key="2">
    <source>
        <dbReference type="ARBA" id="ARBA00022448"/>
    </source>
</evidence>
<keyword evidence="4 7" id="KW-1133">Transmembrane helix</keyword>
<dbReference type="InterPro" id="IPR013525">
    <property type="entry name" value="ABC2_TM"/>
</dbReference>
<dbReference type="Proteomes" id="UP000252015">
    <property type="component" value="Unassembled WGS sequence"/>
</dbReference>
<comment type="subcellular location">
    <subcellularLocation>
        <location evidence="1">Membrane</location>
        <topology evidence="1">Multi-pass membrane protein</topology>
    </subcellularLocation>
</comment>
<feature type="region of interest" description="Disordered" evidence="6">
    <location>
        <begin position="564"/>
        <end position="584"/>
    </location>
</feature>
<name>A0A375Z0U4_MYCSH</name>
<sequence>MPTGKAPGAEVASAPHSETDLSALYVRDVRLTAQGQQVLADVSLTAQRGTLTAIVAPSAPARSGLLTLLGGAARPSSGDVTLGGHHLHTEPLGPHVSMVPRNDPLHPQLTIEQALGHIAELRLPPSISKDERRRIVDQAIGEVALDRSRTTQIGALSHEQRKLAALAAELITAPSLLVLEDPTAGLDPQQQRQMMTLLWRLAKDGRIVVLSTTAVDHVEVCDQVVLLTSAGSPAYIGPPDEIQTVLGGSSWPDIMTQVATDPEGAHRAFLARESQPKAPPPGTVAPLDIPRRPGLWRQIGVAARRQAWLIAGDQRYFIFLTILPLLFGGWALVVPGHAGLGAADPYGNSPDEALEILVVLNLAAVAMGTALGIRDVFRERHIFRREQAEGLSTPAYLTAKVLVYAGVLLVQTGVITLATAAGKGAPARGAVLLGSPVLELYLSLALTAIVSAIVALALSSLARYREQVLLMAVVVILVSLLFCGGVFPLAGRFALEQVSWLLPAQWGFAASASTIDVHAVNVLADNAATWNHSAGQWLFDLAMLIALGAAASAFLWRRLRRTPESHSVSDTGPKDAEITLASTP</sequence>
<keyword evidence="3 7" id="KW-0812">Transmembrane</keyword>
<dbReference type="EMBL" id="UEGW01000001">
    <property type="protein sequence ID" value="SRX94707.1"/>
    <property type="molecule type" value="Genomic_DNA"/>
</dbReference>
<dbReference type="AlphaFoldDB" id="A0A375Z0U4"/>
<dbReference type="Pfam" id="PF00005">
    <property type="entry name" value="ABC_tran"/>
    <property type="match status" value="1"/>
</dbReference>
<feature type="domain" description="ABC transporter" evidence="8">
    <location>
        <begin position="24"/>
        <end position="255"/>
    </location>
</feature>
<evidence type="ECO:0000313" key="9">
    <source>
        <dbReference type="EMBL" id="SRX94707.1"/>
    </source>
</evidence>
<protein>
    <recommendedName>
        <fullName evidence="8">ABC transporter domain-containing protein</fullName>
    </recommendedName>
</protein>
<dbReference type="GO" id="GO:0005524">
    <property type="term" value="F:ATP binding"/>
    <property type="evidence" value="ECO:0007669"/>
    <property type="project" value="InterPro"/>
</dbReference>
<evidence type="ECO:0000256" key="5">
    <source>
        <dbReference type="ARBA" id="ARBA00023136"/>
    </source>
</evidence>
<dbReference type="STRING" id="29313.BHQ16_15935"/>
<gene>
    <name evidence="9" type="ORF">MSP7336_02967</name>
</gene>
<dbReference type="GO" id="GO:0016020">
    <property type="term" value="C:membrane"/>
    <property type="evidence" value="ECO:0007669"/>
    <property type="project" value="UniProtKB-SubCell"/>
</dbReference>
<evidence type="ECO:0000256" key="4">
    <source>
        <dbReference type="ARBA" id="ARBA00022989"/>
    </source>
</evidence>
<dbReference type="PANTHER" id="PTHR48041">
    <property type="entry name" value="ABC TRANSPORTER G FAMILY MEMBER 28"/>
    <property type="match status" value="1"/>
</dbReference>
<dbReference type="Gene3D" id="3.40.50.300">
    <property type="entry name" value="P-loop containing nucleotide triphosphate hydrolases"/>
    <property type="match status" value="1"/>
</dbReference>
<evidence type="ECO:0000256" key="1">
    <source>
        <dbReference type="ARBA" id="ARBA00004141"/>
    </source>
</evidence>
<dbReference type="PANTHER" id="PTHR48041:SF139">
    <property type="entry name" value="PROTEIN SCARLET"/>
    <property type="match status" value="1"/>
</dbReference>
<organism evidence="9 10">
    <name type="scientific">Mycobacterium shimoidei</name>
    <dbReference type="NCBI Taxonomy" id="29313"/>
    <lineage>
        <taxon>Bacteria</taxon>
        <taxon>Bacillati</taxon>
        <taxon>Actinomycetota</taxon>
        <taxon>Actinomycetes</taxon>
        <taxon>Mycobacteriales</taxon>
        <taxon>Mycobacteriaceae</taxon>
        <taxon>Mycobacterium</taxon>
    </lineage>
</organism>
<accession>A0A375Z0U4</accession>
<feature type="transmembrane region" description="Helical" evidence="7">
    <location>
        <begin position="316"/>
        <end position="333"/>
    </location>
</feature>
<feature type="transmembrane region" description="Helical" evidence="7">
    <location>
        <begin position="440"/>
        <end position="461"/>
    </location>
</feature>
<feature type="transmembrane region" description="Helical" evidence="7">
    <location>
        <begin position="394"/>
        <end position="420"/>
    </location>
</feature>
<proteinExistence type="predicted"/>
<keyword evidence="10" id="KW-1185">Reference proteome</keyword>
<keyword evidence="2" id="KW-0813">Transport</keyword>
<feature type="transmembrane region" description="Helical" evidence="7">
    <location>
        <begin position="353"/>
        <end position="373"/>
    </location>
</feature>
<evidence type="ECO:0000313" key="10">
    <source>
        <dbReference type="Proteomes" id="UP000252015"/>
    </source>
</evidence>
<keyword evidence="5 7" id="KW-0472">Membrane</keyword>
<dbReference type="InterPro" id="IPR050352">
    <property type="entry name" value="ABCG_transporters"/>
</dbReference>
<evidence type="ECO:0000259" key="8">
    <source>
        <dbReference type="PROSITE" id="PS50893"/>
    </source>
</evidence>
<dbReference type="Pfam" id="PF01061">
    <property type="entry name" value="ABC2_membrane"/>
    <property type="match status" value="1"/>
</dbReference>
<dbReference type="InterPro" id="IPR003439">
    <property type="entry name" value="ABC_transporter-like_ATP-bd"/>
</dbReference>
<evidence type="ECO:0000256" key="3">
    <source>
        <dbReference type="ARBA" id="ARBA00022692"/>
    </source>
</evidence>
<reference evidence="9 10" key="1">
    <citation type="submission" date="2018-05" db="EMBL/GenBank/DDBJ databases">
        <authorList>
            <consortium name="IHU Genomes"/>
        </authorList>
    </citation>
    <scope>NUCLEOTIDE SEQUENCE [LARGE SCALE GENOMIC DNA]</scope>
    <source>
        <strain evidence="9 10">P7336</strain>
    </source>
</reference>
<evidence type="ECO:0000256" key="6">
    <source>
        <dbReference type="SAM" id="MobiDB-lite"/>
    </source>
</evidence>
<evidence type="ECO:0000256" key="7">
    <source>
        <dbReference type="SAM" id="Phobius"/>
    </source>
</evidence>
<feature type="transmembrane region" description="Helical" evidence="7">
    <location>
        <begin position="537"/>
        <end position="556"/>
    </location>
</feature>
<dbReference type="SUPFAM" id="SSF52540">
    <property type="entry name" value="P-loop containing nucleoside triphosphate hydrolases"/>
    <property type="match status" value="1"/>
</dbReference>